<keyword evidence="12" id="KW-1185">Reference proteome</keyword>
<dbReference type="GO" id="GO:0000166">
    <property type="term" value="F:nucleotide binding"/>
    <property type="evidence" value="ECO:0007669"/>
    <property type="project" value="UniProtKB-KW"/>
</dbReference>
<evidence type="ECO:0000313" key="11">
    <source>
        <dbReference type="EMBL" id="SEH76129.1"/>
    </source>
</evidence>
<feature type="transmembrane region" description="Helical" evidence="8">
    <location>
        <begin position="370"/>
        <end position="391"/>
    </location>
</feature>
<dbReference type="Proteomes" id="UP000199634">
    <property type="component" value="Unassembled WGS sequence"/>
</dbReference>
<protein>
    <submittedName>
        <fullName evidence="11">Uncharacterized protein</fullName>
    </submittedName>
</protein>
<dbReference type="GO" id="GO:0051607">
    <property type="term" value="P:defense response to virus"/>
    <property type="evidence" value="ECO:0007669"/>
    <property type="project" value="UniProtKB-KW"/>
</dbReference>
<dbReference type="OrthoDB" id="5728337at2"/>
<name>A0A1H6KT73_9FLAO</name>
<feature type="domain" description="Pycsar effector protein" evidence="10">
    <location>
        <begin position="226"/>
        <end position="388"/>
    </location>
</feature>
<evidence type="ECO:0000256" key="4">
    <source>
        <dbReference type="ARBA" id="ARBA00022741"/>
    </source>
</evidence>
<feature type="transmembrane region" description="Helical" evidence="8">
    <location>
        <begin position="245"/>
        <end position="264"/>
    </location>
</feature>
<keyword evidence="7 8" id="KW-0472">Membrane</keyword>
<keyword evidence="2" id="KW-1003">Cell membrane</keyword>
<dbReference type="RefSeq" id="WP_091097611.1">
    <property type="nucleotide sequence ID" value="NZ_FNXE01000014.1"/>
</dbReference>
<dbReference type="STRING" id="1159016.SAMN02927937_01272"/>
<organism evidence="11 12">
    <name type="scientific">Paenimyroides marinum</name>
    <dbReference type="NCBI Taxonomy" id="1159016"/>
    <lineage>
        <taxon>Bacteria</taxon>
        <taxon>Pseudomonadati</taxon>
        <taxon>Bacteroidota</taxon>
        <taxon>Flavobacteriia</taxon>
        <taxon>Flavobacteriales</taxon>
        <taxon>Flavobacteriaceae</taxon>
        <taxon>Paenimyroides</taxon>
    </lineage>
</organism>
<evidence type="ECO:0000256" key="8">
    <source>
        <dbReference type="SAM" id="Phobius"/>
    </source>
</evidence>
<evidence type="ECO:0000256" key="3">
    <source>
        <dbReference type="ARBA" id="ARBA00022692"/>
    </source>
</evidence>
<evidence type="ECO:0000259" key="9">
    <source>
        <dbReference type="Pfam" id="PF01966"/>
    </source>
</evidence>
<dbReference type="InterPro" id="IPR043760">
    <property type="entry name" value="PycTM_dom"/>
</dbReference>
<evidence type="ECO:0000256" key="2">
    <source>
        <dbReference type="ARBA" id="ARBA00022475"/>
    </source>
</evidence>
<dbReference type="Pfam" id="PF01966">
    <property type="entry name" value="HD"/>
    <property type="match status" value="1"/>
</dbReference>
<keyword evidence="6" id="KW-0051">Antiviral defense</keyword>
<gene>
    <name evidence="11" type="ORF">SAMN02927937_01272</name>
</gene>
<dbReference type="GO" id="GO:0005886">
    <property type="term" value="C:plasma membrane"/>
    <property type="evidence" value="ECO:0007669"/>
    <property type="project" value="UniProtKB-SubCell"/>
</dbReference>
<evidence type="ECO:0000256" key="7">
    <source>
        <dbReference type="ARBA" id="ARBA00023136"/>
    </source>
</evidence>
<evidence type="ECO:0000313" key="12">
    <source>
        <dbReference type="Proteomes" id="UP000199634"/>
    </source>
</evidence>
<dbReference type="EMBL" id="FNXE01000014">
    <property type="protein sequence ID" value="SEH76129.1"/>
    <property type="molecule type" value="Genomic_DNA"/>
</dbReference>
<dbReference type="SUPFAM" id="SSF109604">
    <property type="entry name" value="HD-domain/PDEase-like"/>
    <property type="match status" value="1"/>
</dbReference>
<keyword evidence="3 8" id="KW-0812">Transmembrane</keyword>
<keyword evidence="5 8" id="KW-1133">Transmembrane helix</keyword>
<dbReference type="Gene3D" id="1.10.3210.10">
    <property type="entry name" value="Hypothetical protein af1432"/>
    <property type="match status" value="1"/>
</dbReference>
<dbReference type="Pfam" id="PF18967">
    <property type="entry name" value="PycTM"/>
    <property type="match status" value="1"/>
</dbReference>
<feature type="domain" description="HD" evidence="9">
    <location>
        <begin position="29"/>
        <end position="126"/>
    </location>
</feature>
<comment type="subcellular location">
    <subcellularLocation>
        <location evidence="1">Cell membrane</location>
    </subcellularLocation>
</comment>
<sequence>MELLLKAEAYIFNLFKDKLSSEYIYHDYLHSLRVANAVNELIEGENITGQDAVHLKLSAWFHDSGYIYGAENHEEKSCEIFKDFIKENDFNDVSIDAVCHLILATKCNYLPQNLLEMCIKDADFYHFTLENYGDLCGLLKEELETVSNKKMTDIEWCKQNLNVLTKQHYYFTDYAKKNWQPKKEQTIFTIGENLKKQQSDKKGKNKQIKEKKLEKLERPERGIDTLFRVTLNNHTQLSAIADSKANILLSVNSIIISISLTAIIPKLDNPNNAHLIIPTFLLLIFSVITIVYTILATKPKVSTNPNIKNDIETRKANILFFGNFHQLHLQEFNDAMNDLMKDRAYLYDTLIKDLYYLGLVLNKKYKMLSISYTVFMIGIIVSVSAFCLAFIRL</sequence>
<evidence type="ECO:0000256" key="6">
    <source>
        <dbReference type="ARBA" id="ARBA00023118"/>
    </source>
</evidence>
<dbReference type="CDD" id="cd00077">
    <property type="entry name" value="HDc"/>
    <property type="match status" value="1"/>
</dbReference>
<keyword evidence="4" id="KW-0547">Nucleotide-binding</keyword>
<dbReference type="AlphaFoldDB" id="A0A1H6KT73"/>
<reference evidence="11 12" key="1">
    <citation type="submission" date="2016-10" db="EMBL/GenBank/DDBJ databases">
        <authorList>
            <person name="de Groot N.N."/>
        </authorList>
    </citation>
    <scope>NUCLEOTIDE SEQUENCE [LARGE SCALE GENOMIC DNA]</scope>
    <source>
        <strain evidence="11 12">CGMCC 1.10825</strain>
    </source>
</reference>
<evidence type="ECO:0000256" key="1">
    <source>
        <dbReference type="ARBA" id="ARBA00004236"/>
    </source>
</evidence>
<feature type="transmembrane region" description="Helical" evidence="8">
    <location>
        <begin position="276"/>
        <end position="295"/>
    </location>
</feature>
<proteinExistence type="predicted"/>
<evidence type="ECO:0000259" key="10">
    <source>
        <dbReference type="Pfam" id="PF18967"/>
    </source>
</evidence>
<dbReference type="InterPro" id="IPR003607">
    <property type="entry name" value="HD/PDEase_dom"/>
</dbReference>
<evidence type="ECO:0000256" key="5">
    <source>
        <dbReference type="ARBA" id="ARBA00022989"/>
    </source>
</evidence>
<dbReference type="InterPro" id="IPR006674">
    <property type="entry name" value="HD_domain"/>
</dbReference>
<accession>A0A1H6KT73</accession>